<dbReference type="RefSeq" id="WP_032118323.1">
    <property type="nucleotide sequence ID" value="NZ_JACOOO010000038.1"/>
</dbReference>
<comment type="similarity">
    <text evidence="3">Belongs to the Nudix hydrolase family.</text>
</comment>
<dbReference type="PROSITE" id="PS51462">
    <property type="entry name" value="NUDIX"/>
    <property type="match status" value="1"/>
</dbReference>
<dbReference type="EMBL" id="JACOOO010000038">
    <property type="protein sequence ID" value="MBC5630439.1"/>
    <property type="molecule type" value="Genomic_DNA"/>
</dbReference>
<dbReference type="InterPro" id="IPR015797">
    <property type="entry name" value="NUDIX_hydrolase-like_dom_sf"/>
</dbReference>
<evidence type="ECO:0000256" key="2">
    <source>
        <dbReference type="ARBA" id="ARBA00022801"/>
    </source>
</evidence>
<dbReference type="InterPro" id="IPR020476">
    <property type="entry name" value="Nudix_hydrolase"/>
</dbReference>
<dbReference type="SUPFAM" id="SSF55811">
    <property type="entry name" value="Nudix"/>
    <property type="match status" value="1"/>
</dbReference>
<evidence type="ECO:0000256" key="3">
    <source>
        <dbReference type="RuleBase" id="RU003476"/>
    </source>
</evidence>
<accession>A0ABR7DGC2</accession>
<reference evidence="5 6" key="1">
    <citation type="submission" date="2020-08" db="EMBL/GenBank/DDBJ databases">
        <title>Genome public.</title>
        <authorList>
            <person name="Liu C."/>
            <person name="Sun Q."/>
        </authorList>
    </citation>
    <scope>NUCLEOTIDE SEQUENCE [LARGE SCALE GENOMIC DNA]</scope>
    <source>
        <strain evidence="5 6">NSJ-6</strain>
    </source>
</reference>
<evidence type="ECO:0000256" key="1">
    <source>
        <dbReference type="ARBA" id="ARBA00001946"/>
    </source>
</evidence>
<dbReference type="PANTHER" id="PTHR43046:SF14">
    <property type="entry name" value="MUTT_NUDIX FAMILY PROTEIN"/>
    <property type="match status" value="1"/>
</dbReference>
<dbReference type="Gene3D" id="3.90.79.10">
    <property type="entry name" value="Nucleoside Triphosphate Pyrophosphohydrolase"/>
    <property type="match status" value="1"/>
</dbReference>
<evidence type="ECO:0000313" key="5">
    <source>
        <dbReference type="EMBL" id="MBC5630439.1"/>
    </source>
</evidence>
<protein>
    <submittedName>
        <fullName evidence="5">NUDIX domain-containing protein</fullName>
    </submittedName>
</protein>
<proteinExistence type="inferred from homology"/>
<keyword evidence="2 3" id="KW-0378">Hydrolase</keyword>
<organism evidence="5 6">
    <name type="scientific">Clostridium hominis</name>
    <dbReference type="NCBI Taxonomy" id="2763036"/>
    <lineage>
        <taxon>Bacteria</taxon>
        <taxon>Bacillati</taxon>
        <taxon>Bacillota</taxon>
        <taxon>Clostridia</taxon>
        <taxon>Eubacteriales</taxon>
        <taxon>Clostridiaceae</taxon>
        <taxon>Clostridium</taxon>
    </lineage>
</organism>
<dbReference type="CDD" id="cd04665">
    <property type="entry name" value="NUDIX_RppH"/>
    <property type="match status" value="1"/>
</dbReference>
<comment type="cofactor">
    <cofactor evidence="1">
        <name>Mg(2+)</name>
        <dbReference type="ChEBI" id="CHEBI:18420"/>
    </cofactor>
</comment>
<dbReference type="InterPro" id="IPR014078">
    <property type="entry name" value="Nudix_YtkD"/>
</dbReference>
<gene>
    <name evidence="5" type="ORF">H8S20_16390</name>
</gene>
<name>A0ABR7DGC2_9CLOT</name>
<evidence type="ECO:0000259" key="4">
    <source>
        <dbReference type="PROSITE" id="PS51462"/>
    </source>
</evidence>
<keyword evidence="6" id="KW-1185">Reference proteome</keyword>
<dbReference type="InterPro" id="IPR000086">
    <property type="entry name" value="NUDIX_hydrolase_dom"/>
</dbReference>
<sequence>MIKVNFYKWNEVNDKDLLFAVIVSRYKNKWILAKHKERNTWEIPGGHRELGEEIKNTAIRELQEETGANTFDIKPICVYSVTKEDVDNTKHPTETFGGLFFAEVSEVGKLPNLEIEKIDFFDELPKALTYPEIQPQLLKKAISFIEK</sequence>
<dbReference type="PANTHER" id="PTHR43046">
    <property type="entry name" value="GDP-MANNOSE MANNOSYL HYDROLASE"/>
    <property type="match status" value="1"/>
</dbReference>
<dbReference type="Proteomes" id="UP000596929">
    <property type="component" value="Unassembled WGS sequence"/>
</dbReference>
<dbReference type="InterPro" id="IPR020084">
    <property type="entry name" value="NUDIX_hydrolase_CS"/>
</dbReference>
<feature type="domain" description="Nudix hydrolase" evidence="4">
    <location>
        <begin position="14"/>
        <end position="146"/>
    </location>
</feature>
<comment type="caution">
    <text evidence="5">The sequence shown here is derived from an EMBL/GenBank/DDBJ whole genome shotgun (WGS) entry which is preliminary data.</text>
</comment>
<dbReference type="PRINTS" id="PR00502">
    <property type="entry name" value="NUDIXFAMILY"/>
</dbReference>
<dbReference type="Pfam" id="PF00293">
    <property type="entry name" value="NUDIX"/>
    <property type="match status" value="1"/>
</dbReference>
<dbReference type="PROSITE" id="PS00893">
    <property type="entry name" value="NUDIX_BOX"/>
    <property type="match status" value="1"/>
</dbReference>
<evidence type="ECO:0000313" key="6">
    <source>
        <dbReference type="Proteomes" id="UP000596929"/>
    </source>
</evidence>